<dbReference type="Proteomes" id="UP000236454">
    <property type="component" value="Unassembled WGS sequence"/>
</dbReference>
<dbReference type="Pfam" id="PF18962">
    <property type="entry name" value="Por_Secre_tail"/>
    <property type="match status" value="1"/>
</dbReference>
<dbReference type="AlphaFoldDB" id="A0A1I6Y2S8"/>
<keyword evidence="5" id="KW-1185">Reference proteome</keyword>
<dbReference type="NCBIfam" id="TIGR04183">
    <property type="entry name" value="Por_Secre_tail"/>
    <property type="match status" value="1"/>
</dbReference>
<protein>
    <submittedName>
        <fullName evidence="4">Por secretion system C-terminal sorting domain-containing protein</fullName>
    </submittedName>
</protein>
<gene>
    <name evidence="4" type="ORF">SAMN05216474_0629</name>
</gene>
<feature type="domain" description="Secretion system C-terminal sorting" evidence="3">
    <location>
        <begin position="326"/>
        <end position="398"/>
    </location>
</feature>
<feature type="chain" id="PRO_5014686538" evidence="2">
    <location>
        <begin position="19"/>
        <end position="399"/>
    </location>
</feature>
<dbReference type="EMBL" id="FPAS01000001">
    <property type="protein sequence ID" value="SFT44925.1"/>
    <property type="molecule type" value="Genomic_DNA"/>
</dbReference>
<dbReference type="STRING" id="477690.SAMN05216474_0629"/>
<sequence>MKKLVLSLSVFASLYGMAQSSETVTLGSGYAQQAWYSLETGNTTLADLSEYHLAFQSSAMGTAIRFNSAIATLYKVSEDTTQFSTLNLTDNSTWESFVDSDTSWSQGAFNLDNDGMFDIGWGDYDMTTHHVNGDQVYVIELGNGDLYKVLISNLISGVYTVRIATADNSIDTYVTIDKSNYATKSLVYLDVVNQNVLDREPAADAWDFLFTKYTDNTINYGVTGVLQNGEVEIAQYDGVTPATHTQDGSVAYNTEINTIGYDWKSFNGTGYVVVDDRVYYVKDVMGNYWKVIFTGTSGSSTGEFSFTKEKIGSAHTEKMDLALFKVYPNPVQEALNIVLDTEQAGVVNIVNAQGLLVLSNTVNAGFTQKSLDVSQLESGAYFVQIQLDNGRVYTQQIIK</sequence>
<evidence type="ECO:0000313" key="4">
    <source>
        <dbReference type="EMBL" id="SFT44925.1"/>
    </source>
</evidence>
<evidence type="ECO:0000259" key="3">
    <source>
        <dbReference type="Pfam" id="PF18962"/>
    </source>
</evidence>
<dbReference type="OrthoDB" id="629570at2"/>
<keyword evidence="1 2" id="KW-0732">Signal</keyword>
<evidence type="ECO:0000256" key="1">
    <source>
        <dbReference type="ARBA" id="ARBA00022729"/>
    </source>
</evidence>
<feature type="signal peptide" evidence="2">
    <location>
        <begin position="1"/>
        <end position="18"/>
    </location>
</feature>
<evidence type="ECO:0000313" key="5">
    <source>
        <dbReference type="Proteomes" id="UP000236454"/>
    </source>
</evidence>
<dbReference type="InterPro" id="IPR026444">
    <property type="entry name" value="Secre_tail"/>
</dbReference>
<organism evidence="4 5">
    <name type="scientific">Lishizhenia tianjinensis</name>
    <dbReference type="NCBI Taxonomy" id="477690"/>
    <lineage>
        <taxon>Bacteria</taxon>
        <taxon>Pseudomonadati</taxon>
        <taxon>Bacteroidota</taxon>
        <taxon>Flavobacteriia</taxon>
        <taxon>Flavobacteriales</taxon>
        <taxon>Crocinitomicaceae</taxon>
        <taxon>Lishizhenia</taxon>
    </lineage>
</organism>
<accession>A0A1I6Y2S8</accession>
<name>A0A1I6Y2S8_9FLAO</name>
<dbReference type="RefSeq" id="WP_090246215.1">
    <property type="nucleotide sequence ID" value="NZ_FPAS01000001.1"/>
</dbReference>
<reference evidence="4 5" key="1">
    <citation type="submission" date="2016-10" db="EMBL/GenBank/DDBJ databases">
        <authorList>
            <person name="de Groot N.N."/>
        </authorList>
    </citation>
    <scope>NUCLEOTIDE SEQUENCE [LARGE SCALE GENOMIC DNA]</scope>
    <source>
        <strain evidence="4 5">CGMCC 1.7005</strain>
    </source>
</reference>
<evidence type="ECO:0000256" key="2">
    <source>
        <dbReference type="SAM" id="SignalP"/>
    </source>
</evidence>
<proteinExistence type="predicted"/>